<keyword evidence="8" id="KW-0274">FAD</keyword>
<reference evidence="17 18" key="1">
    <citation type="submission" date="2018-12" db="EMBL/GenBank/DDBJ databases">
        <authorList>
            <person name="Chong R.A."/>
        </authorList>
    </citation>
    <scope>NUCLEOTIDE SEQUENCE [LARGE SCALE GENOMIC DNA]</scope>
    <source>
        <strain evidence="17 18">Tca</strain>
    </source>
</reference>
<keyword evidence="10" id="KW-0560">Oxidoreductase</keyword>
<evidence type="ECO:0000313" key="17">
    <source>
        <dbReference type="EMBL" id="QCI26968.1"/>
    </source>
</evidence>
<comment type="cofactor">
    <cofactor evidence="1">
        <name>FAD</name>
        <dbReference type="ChEBI" id="CHEBI:57692"/>
    </cofactor>
</comment>
<evidence type="ECO:0000256" key="2">
    <source>
        <dbReference type="ARBA" id="ARBA00008312"/>
    </source>
</evidence>
<dbReference type="InterPro" id="IPR001433">
    <property type="entry name" value="OxRdtase_FAD/NAD-bd"/>
</dbReference>
<dbReference type="SUPFAM" id="SSF63380">
    <property type="entry name" value="Riboflavin synthase domain-like"/>
    <property type="match status" value="1"/>
</dbReference>
<evidence type="ECO:0000256" key="6">
    <source>
        <dbReference type="ARBA" id="ARBA00022630"/>
    </source>
</evidence>
<evidence type="ECO:0000256" key="14">
    <source>
        <dbReference type="ARBA" id="ARBA00047271"/>
    </source>
</evidence>
<organism evidence="17 18">
    <name type="scientific">Buchnera aphidicola</name>
    <name type="common">Thelaxes californica</name>
    <dbReference type="NCBI Taxonomy" id="1315998"/>
    <lineage>
        <taxon>Bacteria</taxon>
        <taxon>Pseudomonadati</taxon>
        <taxon>Pseudomonadota</taxon>
        <taxon>Gammaproteobacteria</taxon>
        <taxon>Enterobacterales</taxon>
        <taxon>Erwiniaceae</taxon>
        <taxon>Buchnera</taxon>
    </lineage>
</organism>
<comment type="catalytic activity">
    <reaction evidence="15">
        <text>2 reduced [2Fe-2S]-[ferredoxin] + NADP(+) + H(+) = 2 oxidized [2Fe-2S]-[ferredoxin] + NADPH</text>
        <dbReference type="Rhea" id="RHEA:20125"/>
        <dbReference type="Rhea" id="RHEA-COMP:10000"/>
        <dbReference type="Rhea" id="RHEA-COMP:10001"/>
        <dbReference type="ChEBI" id="CHEBI:15378"/>
        <dbReference type="ChEBI" id="CHEBI:33737"/>
        <dbReference type="ChEBI" id="CHEBI:33738"/>
        <dbReference type="ChEBI" id="CHEBI:57783"/>
        <dbReference type="ChEBI" id="CHEBI:58349"/>
        <dbReference type="EC" id="1.18.1.2"/>
    </reaction>
</comment>
<evidence type="ECO:0000256" key="11">
    <source>
        <dbReference type="ARBA" id="ARBA00029856"/>
    </source>
</evidence>
<keyword evidence="9" id="KW-0521">NADP</keyword>
<keyword evidence="18" id="KW-1185">Reference proteome</keyword>
<feature type="domain" description="FAD-binding FR-type" evidence="16">
    <location>
        <begin position="2"/>
        <end position="102"/>
    </location>
</feature>
<sequence>MNNLIEATLIKKKFFSNNLFSVFFSAKIENFIPGQYNRIIFINQNSEKIQRAYSYVNSPKEKIIEFYVALIPNGIITPHLFSLLPQQKINIYQQSFGFFTLKNIPICKHLWMFATGTAIGPYLSILQGEKKINQFNKIILIHAVKFEKDLNYLKLMLKLQKKYNNKLQIITILSREKKDGSLFGRIPKLLTEKKIEKKVDLKINKKDSHIMLCGNPNMVKETTKILNSIYNLNIHTQRNAGQITIEHYW</sequence>
<dbReference type="RefSeq" id="WP_158353848.1">
    <property type="nucleotide sequence ID" value="NZ_CP034852.1"/>
</dbReference>
<evidence type="ECO:0000256" key="13">
    <source>
        <dbReference type="ARBA" id="ARBA00030173"/>
    </source>
</evidence>
<keyword evidence="7" id="KW-0547">Nucleotide-binding</keyword>
<evidence type="ECO:0000256" key="3">
    <source>
        <dbReference type="ARBA" id="ARBA00012872"/>
    </source>
</evidence>
<gene>
    <name evidence="17" type="ORF">D9V80_02325</name>
</gene>
<dbReference type="AlphaFoldDB" id="A0A4D6YMI2"/>
<evidence type="ECO:0000256" key="7">
    <source>
        <dbReference type="ARBA" id="ARBA00022741"/>
    </source>
</evidence>
<dbReference type="OrthoDB" id="9784483at2"/>
<dbReference type="EC" id="1.19.1.1" evidence="3"/>
<evidence type="ECO:0000256" key="15">
    <source>
        <dbReference type="ARBA" id="ARBA00047776"/>
    </source>
</evidence>
<dbReference type="InterPro" id="IPR008333">
    <property type="entry name" value="Cbr1-like_FAD-bd_dom"/>
</dbReference>
<dbReference type="GO" id="GO:0000166">
    <property type="term" value="F:nucleotide binding"/>
    <property type="evidence" value="ECO:0007669"/>
    <property type="project" value="UniProtKB-KW"/>
</dbReference>
<comment type="catalytic activity">
    <reaction evidence="14">
        <text>reduced [flavodoxin] + NADP(+) = oxidized [flavodoxin] + NADPH + 2 H(+)</text>
        <dbReference type="Rhea" id="RHEA:50756"/>
        <dbReference type="Rhea" id="RHEA-COMP:10622"/>
        <dbReference type="Rhea" id="RHEA-COMP:10623"/>
        <dbReference type="ChEBI" id="CHEBI:15378"/>
        <dbReference type="ChEBI" id="CHEBI:57618"/>
        <dbReference type="ChEBI" id="CHEBI:57783"/>
        <dbReference type="ChEBI" id="CHEBI:58210"/>
        <dbReference type="ChEBI" id="CHEBI:58349"/>
        <dbReference type="EC" id="1.19.1.1"/>
    </reaction>
</comment>
<dbReference type="CDD" id="cd06195">
    <property type="entry name" value="FNR1"/>
    <property type="match status" value="1"/>
</dbReference>
<dbReference type="Pfam" id="PF00175">
    <property type="entry name" value="NAD_binding_1"/>
    <property type="match status" value="1"/>
</dbReference>
<evidence type="ECO:0000256" key="8">
    <source>
        <dbReference type="ARBA" id="ARBA00022827"/>
    </source>
</evidence>
<dbReference type="PROSITE" id="PS51384">
    <property type="entry name" value="FAD_FR"/>
    <property type="match status" value="1"/>
</dbReference>
<evidence type="ECO:0000256" key="10">
    <source>
        <dbReference type="ARBA" id="ARBA00023002"/>
    </source>
</evidence>
<evidence type="ECO:0000313" key="18">
    <source>
        <dbReference type="Proteomes" id="UP000298782"/>
    </source>
</evidence>
<dbReference type="EC" id="1.18.1.2" evidence="4"/>
<dbReference type="PANTHER" id="PTHR47878">
    <property type="entry name" value="OXIDOREDUCTASE FAD/NAD(P)-BINDING DOMAIN PROTEIN"/>
    <property type="match status" value="1"/>
</dbReference>
<evidence type="ECO:0000256" key="1">
    <source>
        <dbReference type="ARBA" id="ARBA00001974"/>
    </source>
</evidence>
<protein>
    <recommendedName>
        <fullName evidence="5">Flavodoxin/ferredoxin--NADP reductase</fullName>
        <ecNumber evidence="4">1.18.1.2</ecNumber>
        <ecNumber evidence="3">1.19.1.1</ecNumber>
    </recommendedName>
    <alternativeName>
        <fullName evidence="13">Ferredoxin (flavodoxin):NADP(+) oxidoreductase</fullName>
    </alternativeName>
    <alternativeName>
        <fullName evidence="11">Ferredoxin--NADP reductase</fullName>
    </alternativeName>
    <alternativeName>
        <fullName evidence="12">Flavodoxin--NADP reductase</fullName>
    </alternativeName>
</protein>
<dbReference type="Gene3D" id="3.40.50.80">
    <property type="entry name" value="Nucleotide-binding domain of ferredoxin-NADP reductase (FNR) module"/>
    <property type="match status" value="1"/>
</dbReference>
<dbReference type="InterPro" id="IPR017927">
    <property type="entry name" value="FAD-bd_FR_type"/>
</dbReference>
<dbReference type="EMBL" id="CP034852">
    <property type="protein sequence ID" value="QCI26968.1"/>
    <property type="molecule type" value="Genomic_DNA"/>
</dbReference>
<dbReference type="InterPro" id="IPR039261">
    <property type="entry name" value="FNR_nucleotide-bd"/>
</dbReference>
<dbReference type="PANTHER" id="PTHR47878:SF1">
    <property type="entry name" value="FLAVODOXIN_FERREDOXIN--NADP REDUCTASE"/>
    <property type="match status" value="1"/>
</dbReference>
<dbReference type="Pfam" id="PF00970">
    <property type="entry name" value="FAD_binding_6"/>
    <property type="match status" value="1"/>
</dbReference>
<comment type="similarity">
    <text evidence="2">Belongs to the ferredoxin--NADP reductase type 1 family.</text>
</comment>
<evidence type="ECO:0000259" key="16">
    <source>
        <dbReference type="PROSITE" id="PS51384"/>
    </source>
</evidence>
<evidence type="ECO:0000256" key="9">
    <source>
        <dbReference type="ARBA" id="ARBA00022857"/>
    </source>
</evidence>
<dbReference type="InterPro" id="IPR051930">
    <property type="entry name" value="FNR_type-1"/>
</dbReference>
<dbReference type="GO" id="GO:0034599">
    <property type="term" value="P:cellular response to oxidative stress"/>
    <property type="evidence" value="ECO:0007669"/>
    <property type="project" value="TreeGrafter"/>
</dbReference>
<dbReference type="InterPro" id="IPR033892">
    <property type="entry name" value="FNR_bac"/>
</dbReference>
<dbReference type="GO" id="GO:0004324">
    <property type="term" value="F:ferredoxin-NADP+ reductase activity"/>
    <property type="evidence" value="ECO:0007669"/>
    <property type="project" value="UniProtKB-EC"/>
</dbReference>
<reference evidence="17 18" key="2">
    <citation type="submission" date="2019-05" db="EMBL/GenBank/DDBJ databases">
        <title>Genome evolution of the obligate endosymbiont Buchnera aphidicola.</title>
        <authorList>
            <person name="Moran N.A."/>
        </authorList>
    </citation>
    <scope>NUCLEOTIDE SEQUENCE [LARGE SCALE GENOMIC DNA]</scope>
    <source>
        <strain evidence="17 18">Tca</strain>
    </source>
</reference>
<dbReference type="GO" id="GO:0042167">
    <property type="term" value="P:heme catabolic process"/>
    <property type="evidence" value="ECO:0007669"/>
    <property type="project" value="TreeGrafter"/>
</dbReference>
<dbReference type="Gene3D" id="2.40.30.10">
    <property type="entry name" value="Translation factors"/>
    <property type="match status" value="1"/>
</dbReference>
<keyword evidence="6" id="KW-0285">Flavoprotein</keyword>
<proteinExistence type="inferred from homology"/>
<accession>A0A4D6YMI2</accession>
<dbReference type="SUPFAM" id="SSF52343">
    <property type="entry name" value="Ferredoxin reductase-like, C-terminal NADP-linked domain"/>
    <property type="match status" value="1"/>
</dbReference>
<dbReference type="Proteomes" id="UP000298782">
    <property type="component" value="Chromosome"/>
</dbReference>
<name>A0A4D6YMI2_9GAMM</name>
<evidence type="ECO:0000256" key="12">
    <source>
        <dbReference type="ARBA" id="ARBA00030000"/>
    </source>
</evidence>
<dbReference type="InterPro" id="IPR017938">
    <property type="entry name" value="Riboflavin_synthase-like_b-brl"/>
</dbReference>
<evidence type="ECO:0000256" key="4">
    <source>
        <dbReference type="ARBA" id="ARBA00013223"/>
    </source>
</evidence>
<evidence type="ECO:0000256" key="5">
    <source>
        <dbReference type="ARBA" id="ARBA00020327"/>
    </source>
</evidence>